<protein>
    <submittedName>
        <fullName evidence="2">Uncharacterized protein</fullName>
    </submittedName>
</protein>
<proteinExistence type="predicted"/>
<feature type="non-terminal residue" evidence="2">
    <location>
        <position position="1"/>
    </location>
</feature>
<keyword evidence="3" id="KW-1185">Reference proteome</keyword>
<comment type="caution">
    <text evidence="2">The sequence shown here is derived from an EMBL/GenBank/DDBJ whole genome shotgun (WGS) entry which is preliminary data.</text>
</comment>
<feature type="region of interest" description="Disordered" evidence="1">
    <location>
        <begin position="315"/>
        <end position="369"/>
    </location>
</feature>
<evidence type="ECO:0000256" key="1">
    <source>
        <dbReference type="SAM" id="MobiDB-lite"/>
    </source>
</evidence>
<evidence type="ECO:0000313" key="2">
    <source>
        <dbReference type="EMBL" id="KAJ1718252.1"/>
    </source>
</evidence>
<dbReference type="Gene3D" id="1.20.58.530">
    <property type="match status" value="1"/>
</dbReference>
<evidence type="ECO:0000313" key="3">
    <source>
        <dbReference type="Proteomes" id="UP001149813"/>
    </source>
</evidence>
<dbReference type="Proteomes" id="UP001149813">
    <property type="component" value="Unassembled WGS sequence"/>
</dbReference>
<feature type="compositionally biased region" description="Basic and acidic residues" evidence="1">
    <location>
        <begin position="348"/>
        <end position="360"/>
    </location>
</feature>
<dbReference type="InterPro" id="IPR027417">
    <property type="entry name" value="P-loop_NTPase"/>
</dbReference>
<organism evidence="2 3">
    <name type="scientific">Coemansia erecta</name>
    <dbReference type="NCBI Taxonomy" id="147472"/>
    <lineage>
        <taxon>Eukaryota</taxon>
        <taxon>Fungi</taxon>
        <taxon>Fungi incertae sedis</taxon>
        <taxon>Zoopagomycota</taxon>
        <taxon>Kickxellomycotina</taxon>
        <taxon>Kickxellomycetes</taxon>
        <taxon>Kickxellales</taxon>
        <taxon>Kickxellaceae</taxon>
        <taxon>Coemansia</taxon>
    </lineage>
</organism>
<dbReference type="AlphaFoldDB" id="A0A9W7XSK6"/>
<dbReference type="EMBL" id="JANBOJ010001086">
    <property type="protein sequence ID" value="KAJ1718252.1"/>
    <property type="molecule type" value="Genomic_DNA"/>
</dbReference>
<dbReference type="OrthoDB" id="370884at2759"/>
<accession>A0A9W7XSK6</accession>
<feature type="non-terminal residue" evidence="2">
    <location>
        <position position="369"/>
    </location>
</feature>
<name>A0A9W7XSK6_9FUNG</name>
<reference evidence="2" key="1">
    <citation type="submission" date="2022-07" db="EMBL/GenBank/DDBJ databases">
        <title>Phylogenomic reconstructions and comparative analyses of Kickxellomycotina fungi.</title>
        <authorList>
            <person name="Reynolds N.K."/>
            <person name="Stajich J.E."/>
            <person name="Barry K."/>
            <person name="Grigoriev I.V."/>
            <person name="Crous P."/>
            <person name="Smith M.E."/>
        </authorList>
    </citation>
    <scope>NUCLEOTIDE SEQUENCE</scope>
    <source>
        <strain evidence="2">NBRC 32514</strain>
    </source>
</reference>
<gene>
    <name evidence="2" type="ORF">LPJ53_006605</name>
</gene>
<sequence>PPQFGIRHWLAAAPVQYSVDEFCRRNMDLEASPDLYALLSSTSHSSFVRRLFGIDQIMMDYHPEEELTIVGCFLSTRPASRPTVSHLMAELETSGGNPGDSDPVSRVAPLPLAVEPLQLPTELPPVDASDPANTFIGEVSGALDDVFAAADRCKVWHVLHVRASPAHAGQQPAAVDSAFVQQQVHALGLADMALRRTPTEFTVAMPLDTFVRRYAPVVDMSGDELASVLIDHVAQANGWAMGQHYMLGSRHVFMTERVWRSIETPLRVHEKQRALARRRGHGDAGMLEALAQGDESGELAPPHAMFNFGDNTDAASTAYGSEAESTGDFDPDADGFFSHDDADGDSDGDLHGNGRHGHSDDESDGMSAV</sequence>
<dbReference type="SUPFAM" id="SSF52540">
    <property type="entry name" value="P-loop containing nucleoside triphosphate hydrolases"/>
    <property type="match status" value="1"/>
</dbReference>